<sequence>MSAEQQNLTRPPSAFIFSKWIHAYSGAKQAITFLYTFRTSNFGSARGGAGVSDKGFASMELA</sequence>
<dbReference type="EMBL" id="CP035467">
    <property type="protein sequence ID" value="QCW81808.1"/>
    <property type="molecule type" value="Genomic_DNA"/>
</dbReference>
<organism evidence="1 2">
    <name type="scientific">Methylotuvimicrobium buryatense</name>
    <name type="common">Methylomicrobium buryatense</name>
    <dbReference type="NCBI Taxonomy" id="95641"/>
    <lineage>
        <taxon>Bacteria</taxon>
        <taxon>Pseudomonadati</taxon>
        <taxon>Pseudomonadota</taxon>
        <taxon>Gammaproteobacteria</taxon>
        <taxon>Methylococcales</taxon>
        <taxon>Methylococcaceae</taxon>
        <taxon>Methylotuvimicrobium</taxon>
    </lineage>
</organism>
<reference evidence="2" key="1">
    <citation type="journal article" date="2019" name="J. Bacteriol.">
        <title>A Mutagenic Screen Identifies a TonB-Dependent Receptor Required for the Lanthanide Metal Switch in the Type I Methanotroph 'Methylotuvimicrobium buryatense' 5GB1C.</title>
        <authorList>
            <person name="Groom J.D."/>
            <person name="Ford S.M."/>
            <person name="Pesesky M.W."/>
            <person name="Lidstrom M.E."/>
        </authorList>
    </citation>
    <scope>NUCLEOTIDE SEQUENCE [LARGE SCALE GENOMIC DNA]</scope>
    <source>
        <strain evidence="2">5GB1C</strain>
    </source>
</reference>
<gene>
    <name evidence="1" type="ORF">EQU24_05760</name>
</gene>
<keyword evidence="2" id="KW-1185">Reference proteome</keyword>
<accession>A0A4P9UKW8</accession>
<protein>
    <submittedName>
        <fullName evidence="1">Uncharacterized protein</fullName>
    </submittedName>
</protein>
<evidence type="ECO:0000313" key="1">
    <source>
        <dbReference type="EMBL" id="QCW81808.1"/>
    </source>
</evidence>
<dbReference type="OrthoDB" id="9973678at2"/>
<proteinExistence type="predicted"/>
<evidence type="ECO:0000313" key="2">
    <source>
        <dbReference type="Proteomes" id="UP000305881"/>
    </source>
</evidence>
<dbReference type="Proteomes" id="UP000305881">
    <property type="component" value="Chromosome"/>
</dbReference>
<name>A0A4P9UKW8_METBY</name>
<dbReference type="KEGG" id="mbur:EQU24_05760"/>
<dbReference type="AlphaFoldDB" id="A0A4P9UKW8"/>